<sequence length="44" mass="4851">MDMVQEVSEPVLEIYSIDTAALHDGIHYCCILGGIVVPTEEIVF</sequence>
<gene>
    <name evidence="1" type="ORF">EVA_22774</name>
</gene>
<reference evidence="1" key="1">
    <citation type="journal article" date="2012" name="PLoS ONE">
        <title>Gene sets for utilization of primary and secondary nutrition supplies in the distal gut of endangered iberian lynx.</title>
        <authorList>
            <person name="Alcaide M."/>
            <person name="Messina E."/>
            <person name="Richter M."/>
            <person name="Bargiela R."/>
            <person name="Peplies J."/>
            <person name="Huws S.A."/>
            <person name="Newbold C.J."/>
            <person name="Golyshin P.N."/>
            <person name="Simon M.A."/>
            <person name="Lopez G."/>
            <person name="Yakimov M.M."/>
            <person name="Ferrer M."/>
        </authorList>
    </citation>
    <scope>NUCLEOTIDE SEQUENCE</scope>
</reference>
<protein>
    <submittedName>
        <fullName evidence="1">Uncharacterized protein</fullName>
    </submittedName>
</protein>
<dbReference type="AlphaFoldDB" id="J9FP22"/>
<accession>J9FP22</accession>
<proteinExistence type="predicted"/>
<organism evidence="1">
    <name type="scientific">gut metagenome</name>
    <dbReference type="NCBI Taxonomy" id="749906"/>
    <lineage>
        <taxon>unclassified sequences</taxon>
        <taxon>metagenomes</taxon>
        <taxon>organismal metagenomes</taxon>
    </lineage>
</organism>
<feature type="non-terminal residue" evidence="1">
    <location>
        <position position="44"/>
    </location>
</feature>
<name>J9FP22_9ZZZZ</name>
<evidence type="ECO:0000313" key="1">
    <source>
        <dbReference type="EMBL" id="EJW89119.1"/>
    </source>
</evidence>
<dbReference type="EMBL" id="AMCI01009693">
    <property type="protein sequence ID" value="EJW89119.1"/>
    <property type="molecule type" value="Genomic_DNA"/>
</dbReference>
<comment type="caution">
    <text evidence="1">The sequence shown here is derived from an EMBL/GenBank/DDBJ whole genome shotgun (WGS) entry which is preliminary data.</text>
</comment>